<feature type="non-terminal residue" evidence="4">
    <location>
        <position position="1"/>
    </location>
</feature>
<feature type="region of interest" description="Disordered" evidence="3">
    <location>
        <begin position="522"/>
        <end position="616"/>
    </location>
</feature>
<evidence type="ECO:0000256" key="1">
    <source>
        <dbReference type="ARBA" id="ARBA00023054"/>
    </source>
</evidence>
<protein>
    <submittedName>
        <fullName evidence="4">Uncharacterized protein</fullName>
    </submittedName>
</protein>
<feature type="compositionally biased region" description="Basic and acidic residues" evidence="3">
    <location>
        <begin position="410"/>
        <end position="499"/>
    </location>
</feature>
<dbReference type="PANTHER" id="PTHR15073:SF1">
    <property type="entry name" value="RETICULOCYTE-BINDING PROTEIN HOMOLOG 2A"/>
    <property type="match status" value="1"/>
</dbReference>
<feature type="coiled-coil region" evidence="2">
    <location>
        <begin position="1475"/>
        <end position="1591"/>
    </location>
</feature>
<dbReference type="PANTHER" id="PTHR15073">
    <property type="entry name" value="MICROTUBULE-ASSOCIATED PROTEIN"/>
    <property type="match status" value="1"/>
</dbReference>
<dbReference type="Proteomes" id="UP000782241">
    <property type="component" value="Unassembled WGS sequence"/>
</dbReference>
<feature type="region of interest" description="Disordered" evidence="3">
    <location>
        <begin position="403"/>
        <end position="499"/>
    </location>
</feature>
<comment type="caution">
    <text evidence="4">The sequence shown here is derived from an EMBL/GenBank/DDBJ whole genome shotgun (WGS) entry which is preliminary data.</text>
</comment>
<keyword evidence="5" id="KW-1185">Reference proteome</keyword>
<accession>A0A9P7GYU2</accession>
<name>A0A9P7GYU2_9HYPO</name>
<evidence type="ECO:0000256" key="3">
    <source>
        <dbReference type="SAM" id="MobiDB-lite"/>
    </source>
</evidence>
<organism evidence="4 5">
    <name type="scientific">Fusarium avenaceum</name>
    <dbReference type="NCBI Taxonomy" id="40199"/>
    <lineage>
        <taxon>Eukaryota</taxon>
        <taxon>Fungi</taxon>
        <taxon>Dikarya</taxon>
        <taxon>Ascomycota</taxon>
        <taxon>Pezizomycotina</taxon>
        <taxon>Sordariomycetes</taxon>
        <taxon>Hypocreomycetidae</taxon>
        <taxon>Hypocreales</taxon>
        <taxon>Nectriaceae</taxon>
        <taxon>Fusarium</taxon>
        <taxon>Fusarium tricinctum species complex</taxon>
    </lineage>
</organism>
<proteinExistence type="predicted"/>
<feature type="region of interest" description="Disordered" evidence="3">
    <location>
        <begin position="188"/>
        <end position="263"/>
    </location>
</feature>
<keyword evidence="1 2" id="KW-0175">Coiled coil</keyword>
<sequence length="1895" mass="212944">VTVIGGAVVRNVCIVVPDKDGEGFADLPVQPIQASYGKSAQLVATILEDKKQKPPIPILILPQEQDSHFGTTGPNSTLTTWSLPAKTSLSNKLSNEFSGVTPWTLSAMKKGGSDVAKVIGKVDEEVKKDKLGKSELKSYVLSGDIDNFWGIKGLTVKLYKQNGKIASILKGADPTLLDYFVPTNLYANSRQGGDPEDDPLKSKDKGNSTKPSGEDAKTETHSAKPKSKPKHEVQDDKEGRKNKDKTEEKDGEKKDEKKDKKKDAPVMEKIKFNTENVHHKSELLSTLFSFINNDRFKNLPVENVEITYSEEKNNFLYKPGLRLELDVSLKDGLAWVENALNNLFDPKDPPKTIHLSAHLSDTRDWSKAPKIENLILQGSFPPLSPKSWDMVSFKTLGIEITATKGKRGKASKEEKSEEKKAEAEKSKDDKTSDDGSKNDEDGGMKDDVAVTHPTEEEVEGMAEHENKDSTEKEAGLKAKGEEEGDKDDKKEKKDDKAKEDKSWHYGFAFFGTLALTNIPHTNVPLEMNYRIARDFVPPKKEEKKDDKKSYKKDDKKDKKTDKPDDDSDTKTFRASDEATKDVTKNLEKTKETKKDTKEKNKDGEQDSKHKRSWNMMSKAEFTTSFNEGEFWATVQLELSAEFKLGDGNFKAKGHFSRDDSYLEAEVGKLTLTEIRKIKDQMQGKKLTEDDTDESAEKEMTKEGEEKKLAKKEEEKKTEKEKEEEKKIAAGNEITFNELKLNLSRKKVEKEETVRYALELNGKVTFNEHACSTASLIFATDGVSITGGISDFKIPGHEVVIQKAGLEIFVALNAGGDTKAIDNKKAGDSNETKEIGEEETKTPTEGGVKAKDENNLENADKESSDKVLTDTKKAKRASRFGILGVVKFNNITIEAGFYTEQKKDTEKREWLAFGAIKTLRLRDVWESIPAENFLNLQLDNLALIASSEDRKKKDDAKDDKKANGDKEGEEKGEKDKKEGKGEEQENDKESPDTTGFVVVSRKKKKTPRQAISNRAPAGVYVDAKSTEKGKDGKSKDDKKDDEKDGKKDDKKKKELTTWDVLGTVDTYNYPIVKGVQLCATISSFTELETLNKGQKIDGLTLIISINSEGKFAVSIDMPKSFRVTLSDCTFLDNFGTTVAITSKGPELQLRATLTLTFKDSDPICVEGVLIGTFEGAGGYLKMSDESKWMNPFNLNKNMTISRLVVDAEITYSTFMAIGPSKLALRGQLNIGDKFQASVDMGLNYIDAGALLKLTMSRLDVVEVVQLAGVLMDNVQMQEIKGKDKMLVFQDLLFYLSSGATFFGTYYKRGIQIEGKMEFLDKKGEFKGRLDECGAVIEAGIDNFNIGGLEVTSTREGAKRATMDIELTNEKRKVFIDGKISYHDLLISILIDVDIGQRRLKADVTIRFMKKLSIELKADIEAKDHEALQSANVKFQGTLNSDLFGAIQKGIEASIDALKQIATKEIQKARSTLRKKLHDQKAIRDKMREDLKQLDKQLLEEKLKRQAVINEENKNLDSLCDELNEAKRAYDEAKVAKEENDEELAEKCRMKQAAQDKLDRAKKEIREKYNKDIKEQEEKQREWEAKRERLIASRDARWSDAIRSKEAADENWRKWEIEERRCDKVKNDCAWYRDHGSWWERPVLEIKLFKATLDLEEAHARKKIEAELLHAAKAITDSQPFRDAEDSIRNAGKQIEKFGKVVEALNRKDLSGMVDELTKNEERGLNRQINDLDALVAKSRQLQDALIAAKKALDSTSKRLTPQQKMARLRIEGLRKELKMLPSEQACERKRAEVESIEVIVEDLDNMLQNAQDIVNGLSQAIKDAVNLLGKAHPRVTQIVVKASSRTFVNDEPLLFNIQAECADMTIRERNPDGIGLLAVGKKDLADSTRRAWYVTM</sequence>
<feature type="compositionally biased region" description="Basic and acidic residues" evidence="3">
    <location>
        <begin position="198"/>
        <end position="222"/>
    </location>
</feature>
<feature type="region of interest" description="Disordered" evidence="3">
    <location>
        <begin position="947"/>
        <end position="1050"/>
    </location>
</feature>
<feature type="region of interest" description="Disordered" evidence="3">
    <location>
        <begin position="682"/>
        <end position="723"/>
    </location>
</feature>
<reference evidence="4" key="1">
    <citation type="submission" date="2021-04" db="EMBL/GenBank/DDBJ databases">
        <title>Draft genome of Fusarium avenaceum strain F156N33, isolated from an atmospheric sample in Virginia.</title>
        <authorList>
            <person name="Yang S."/>
            <person name="Vinatzer B.A."/>
            <person name="Coleman J."/>
        </authorList>
    </citation>
    <scope>NUCLEOTIDE SEQUENCE</scope>
    <source>
        <strain evidence="4">F156N33</strain>
    </source>
</reference>
<feature type="compositionally biased region" description="Basic and acidic residues" evidence="3">
    <location>
        <begin position="230"/>
        <end position="263"/>
    </location>
</feature>
<dbReference type="InterPro" id="IPR051483">
    <property type="entry name" value="MAP7_domain-containing"/>
</dbReference>
<feature type="region of interest" description="Disordered" evidence="3">
    <location>
        <begin position="819"/>
        <end position="866"/>
    </location>
</feature>
<evidence type="ECO:0000256" key="2">
    <source>
        <dbReference type="SAM" id="Coils"/>
    </source>
</evidence>
<dbReference type="EMBL" id="JAGPUO010000011">
    <property type="protein sequence ID" value="KAG5659552.1"/>
    <property type="molecule type" value="Genomic_DNA"/>
</dbReference>
<evidence type="ECO:0000313" key="4">
    <source>
        <dbReference type="EMBL" id="KAG5659552.1"/>
    </source>
</evidence>
<feature type="compositionally biased region" description="Basic and acidic residues" evidence="3">
    <location>
        <begin position="947"/>
        <end position="990"/>
    </location>
</feature>
<feature type="compositionally biased region" description="Basic and acidic residues" evidence="3">
    <location>
        <begin position="1023"/>
        <end position="1050"/>
    </location>
</feature>
<gene>
    <name evidence="4" type="ORF">KAF25_002111</name>
</gene>
<evidence type="ECO:0000313" key="5">
    <source>
        <dbReference type="Proteomes" id="UP000782241"/>
    </source>
</evidence>
<feature type="compositionally biased region" description="Basic and acidic residues" evidence="3">
    <location>
        <begin position="531"/>
        <end position="607"/>
    </location>
</feature>